<dbReference type="Pfam" id="PF00691">
    <property type="entry name" value="OmpA"/>
    <property type="match status" value="1"/>
</dbReference>
<organism evidence="7 8">
    <name type="scientific">Halopseudomonas sabulinigri</name>
    <dbReference type="NCBI Taxonomy" id="472181"/>
    <lineage>
        <taxon>Bacteria</taxon>
        <taxon>Pseudomonadati</taxon>
        <taxon>Pseudomonadota</taxon>
        <taxon>Gammaproteobacteria</taxon>
        <taxon>Pseudomonadales</taxon>
        <taxon>Pseudomonadaceae</taxon>
        <taxon>Halopseudomonas</taxon>
    </lineage>
</organism>
<evidence type="ECO:0000313" key="7">
    <source>
        <dbReference type="EMBL" id="SDS19566.1"/>
    </source>
</evidence>
<protein>
    <submittedName>
        <fullName evidence="7">Outer membrane protein OmpA</fullName>
    </submittedName>
</protein>
<dbReference type="CDD" id="cd07185">
    <property type="entry name" value="OmpA_C-like"/>
    <property type="match status" value="1"/>
</dbReference>
<evidence type="ECO:0000256" key="2">
    <source>
        <dbReference type="ARBA" id="ARBA00023136"/>
    </source>
</evidence>
<name>A0A1H1Q806_9GAMM</name>
<accession>A0A1H1Q806</accession>
<evidence type="ECO:0000313" key="8">
    <source>
        <dbReference type="Proteomes" id="UP000243413"/>
    </source>
</evidence>
<dbReference type="SUPFAM" id="SSF103088">
    <property type="entry name" value="OmpA-like"/>
    <property type="match status" value="1"/>
</dbReference>
<dbReference type="RefSeq" id="WP_092285082.1">
    <property type="nucleotide sequence ID" value="NZ_LT629763.1"/>
</dbReference>
<dbReference type="InterPro" id="IPR036737">
    <property type="entry name" value="OmpA-like_sf"/>
</dbReference>
<sequence length="185" mass="19950">MKKISAVVLSTLALTITACSTNKPAPPPPTPEATPWAQAHMAELTAIALEEHYEIQNNGEQIRLIIPVKNNFHPKRTLLLPSGLVPLSRIAKVLRTATDSNISVVGFSDDVGADDTNQQLSLERAEAVASVLQLGGVRRHNMQLKSLGEDQPRADNSTPEGRDLNRRVEIEITPRGAVSSLALAP</sequence>
<dbReference type="InterPro" id="IPR050330">
    <property type="entry name" value="Bact_OuterMem_StrucFunc"/>
</dbReference>
<evidence type="ECO:0000259" key="6">
    <source>
        <dbReference type="PROSITE" id="PS51123"/>
    </source>
</evidence>
<dbReference type="PANTHER" id="PTHR30329">
    <property type="entry name" value="STATOR ELEMENT OF FLAGELLAR MOTOR COMPLEX"/>
    <property type="match status" value="1"/>
</dbReference>
<comment type="subcellular location">
    <subcellularLocation>
        <location evidence="1">Cell outer membrane</location>
    </subcellularLocation>
</comment>
<dbReference type="InterPro" id="IPR006664">
    <property type="entry name" value="OMP_bac"/>
</dbReference>
<evidence type="ECO:0000256" key="1">
    <source>
        <dbReference type="ARBA" id="ARBA00004442"/>
    </source>
</evidence>
<dbReference type="InterPro" id="IPR006665">
    <property type="entry name" value="OmpA-like"/>
</dbReference>
<dbReference type="Gene3D" id="3.30.1330.60">
    <property type="entry name" value="OmpA-like domain"/>
    <property type="match status" value="1"/>
</dbReference>
<dbReference type="PROSITE" id="PS51123">
    <property type="entry name" value="OMPA_2"/>
    <property type="match status" value="1"/>
</dbReference>
<feature type="region of interest" description="Disordered" evidence="4">
    <location>
        <begin position="144"/>
        <end position="169"/>
    </location>
</feature>
<evidence type="ECO:0000256" key="4">
    <source>
        <dbReference type="SAM" id="MobiDB-lite"/>
    </source>
</evidence>
<dbReference type="GO" id="GO:0009279">
    <property type="term" value="C:cell outer membrane"/>
    <property type="evidence" value="ECO:0007669"/>
    <property type="project" value="UniProtKB-SubCell"/>
</dbReference>
<feature type="signal peptide" evidence="5">
    <location>
        <begin position="1"/>
        <end position="20"/>
    </location>
</feature>
<dbReference type="AlphaFoldDB" id="A0A1H1Q806"/>
<dbReference type="PRINTS" id="PR01023">
    <property type="entry name" value="NAFLGMOTY"/>
</dbReference>
<gene>
    <name evidence="7" type="ORF">SAMN05216271_1373</name>
</gene>
<feature type="chain" id="PRO_5009257368" evidence="5">
    <location>
        <begin position="21"/>
        <end position="185"/>
    </location>
</feature>
<dbReference type="PROSITE" id="PS51257">
    <property type="entry name" value="PROKAR_LIPOPROTEIN"/>
    <property type="match status" value="1"/>
</dbReference>
<dbReference type="Proteomes" id="UP000243413">
    <property type="component" value="Chromosome I"/>
</dbReference>
<keyword evidence="2 3" id="KW-0472">Membrane</keyword>
<feature type="domain" description="OmpA-like" evidence="6">
    <location>
        <begin position="58"/>
        <end position="176"/>
    </location>
</feature>
<evidence type="ECO:0000256" key="5">
    <source>
        <dbReference type="SAM" id="SignalP"/>
    </source>
</evidence>
<dbReference type="PANTHER" id="PTHR30329:SF20">
    <property type="entry name" value="EXPORTED PROTEIN"/>
    <property type="match status" value="1"/>
</dbReference>
<dbReference type="STRING" id="472181.SAMN05216271_1373"/>
<evidence type="ECO:0000256" key="3">
    <source>
        <dbReference type="PROSITE-ProRule" id="PRU00473"/>
    </source>
</evidence>
<keyword evidence="5" id="KW-0732">Signal</keyword>
<feature type="compositionally biased region" description="Basic and acidic residues" evidence="4">
    <location>
        <begin position="160"/>
        <end position="169"/>
    </location>
</feature>
<proteinExistence type="predicted"/>
<dbReference type="OrthoDB" id="7030052at2"/>
<dbReference type="PRINTS" id="PR01021">
    <property type="entry name" value="OMPADOMAIN"/>
</dbReference>
<dbReference type="EMBL" id="LT629763">
    <property type="protein sequence ID" value="SDS19566.1"/>
    <property type="molecule type" value="Genomic_DNA"/>
</dbReference>
<reference evidence="8" key="1">
    <citation type="submission" date="2016-10" db="EMBL/GenBank/DDBJ databases">
        <authorList>
            <person name="Varghese N."/>
            <person name="Submissions S."/>
        </authorList>
    </citation>
    <scope>NUCLEOTIDE SEQUENCE [LARGE SCALE GENOMIC DNA]</scope>
    <source>
        <strain evidence="8">JCM 14963</strain>
    </source>
</reference>